<dbReference type="SUPFAM" id="SSF50993">
    <property type="entry name" value="Peptidase/esterase 'gauge' domain"/>
    <property type="match status" value="1"/>
</dbReference>
<dbReference type="Gene3D" id="3.40.50.1820">
    <property type="entry name" value="alpha/beta hydrolase"/>
    <property type="match status" value="1"/>
</dbReference>
<dbReference type="InterPro" id="IPR002470">
    <property type="entry name" value="Peptidase_S9A"/>
</dbReference>
<proteinExistence type="inferred from homology"/>
<dbReference type="InterPro" id="IPR051543">
    <property type="entry name" value="Serine_Peptidase_S9A"/>
</dbReference>
<dbReference type="Pfam" id="PF02897">
    <property type="entry name" value="Peptidase_S9_N"/>
    <property type="match status" value="1"/>
</dbReference>
<name>A0A5P9NM12_9GAMM</name>
<dbReference type="EMBL" id="CP036422">
    <property type="protein sequence ID" value="QFU76792.1"/>
    <property type="molecule type" value="Genomic_DNA"/>
</dbReference>
<dbReference type="KEGG" id="halc:EY643_14665"/>
<keyword evidence="3" id="KW-0378">Hydrolase</keyword>
<evidence type="ECO:0000256" key="5">
    <source>
        <dbReference type="SAM" id="SignalP"/>
    </source>
</evidence>
<evidence type="ECO:0000259" key="6">
    <source>
        <dbReference type="Pfam" id="PF00326"/>
    </source>
</evidence>
<dbReference type="InterPro" id="IPR029058">
    <property type="entry name" value="AB_hydrolase_fold"/>
</dbReference>
<sequence length="717" mass="81820">MYKTLSAVLLALPLISACQNMSDTEALTSPPSADVRPTERNYHGITLHDDYFWLKDPSYPETDDEDVLDYLKAENNWYAQQMAPRHELVETLFEEMKGRMEEDLAEVPWVDGGYEYRWRYIPGSEYKLWERRALDSDQYVTILDEAKEAEGREFFSRGNFRISPDGKRLAWSADFNGSERERLIVDDLVSGERFDDGLERVAASDLAWAADGESLYYGEVEEESWHTLRVKQHVIGTPASADREIFYNPDRGQFLSLRESTSREYVLITMDNRTTTYTYQFSTAASDAKPALVSPIREGVRYFADHANGQFYIRTNDQHVNFRIVTAPESDPEQGNWKNLFPPSDDVYYRDFVIFRDFVAVEETSEGLSRVRVRTNAGDEHYVSFAEDVYTASIGTNSDINSQFLRVNYQSMITPKTVYDYNPVKKNLAERRQQKIPSGYDKSRYVTSRIWVPARDGVQVPVSIVHHKDVKMDGNAPVLLYGYGAYSHTIDPTFSTLRSSLLDRGVIWAIAHIRGGSAMGYQWYLDGKLEKRTNTFNDFVDVSRYLIDNKYTNPDRLAIMGGSAGGELVGAAIIQAPELYQAAILAVPFVDVLNTMLDDTLPLTPPEWLEWGNPIESKDAFELIQSYSPYDNIEARDYPAMMVSGGINDPRVTYWEPAKWTAKMRALKTDDNELIMKINMGAGHKGKTGRYASLYEWAEEYSFILTQLGVETPNASH</sequence>
<evidence type="ECO:0000313" key="8">
    <source>
        <dbReference type="EMBL" id="QFU76792.1"/>
    </source>
</evidence>
<accession>A0A5P9NM12</accession>
<gene>
    <name evidence="8" type="ORF">EY643_14665</name>
</gene>
<dbReference type="PANTHER" id="PTHR11757:SF19">
    <property type="entry name" value="PROLYL ENDOPEPTIDASE-LIKE"/>
    <property type="match status" value="1"/>
</dbReference>
<feature type="signal peptide" evidence="5">
    <location>
        <begin position="1"/>
        <end position="22"/>
    </location>
</feature>
<organism evidence="8 9">
    <name type="scientific">Halioglobus maricola</name>
    <dbReference type="NCBI Taxonomy" id="2601894"/>
    <lineage>
        <taxon>Bacteria</taxon>
        <taxon>Pseudomonadati</taxon>
        <taxon>Pseudomonadota</taxon>
        <taxon>Gammaproteobacteria</taxon>
        <taxon>Cellvibrionales</taxon>
        <taxon>Halieaceae</taxon>
        <taxon>Halioglobus</taxon>
    </lineage>
</organism>
<comment type="similarity">
    <text evidence="1">Belongs to the peptidase S9A family.</text>
</comment>
<dbReference type="GO" id="GO:0004252">
    <property type="term" value="F:serine-type endopeptidase activity"/>
    <property type="evidence" value="ECO:0007669"/>
    <property type="project" value="InterPro"/>
</dbReference>
<dbReference type="RefSeq" id="WP_153239934.1">
    <property type="nucleotide sequence ID" value="NZ_CP036422.1"/>
</dbReference>
<keyword evidence="4" id="KW-0720">Serine protease</keyword>
<dbReference type="InterPro" id="IPR001375">
    <property type="entry name" value="Peptidase_S9_cat"/>
</dbReference>
<evidence type="ECO:0000259" key="7">
    <source>
        <dbReference type="Pfam" id="PF02897"/>
    </source>
</evidence>
<evidence type="ECO:0000256" key="3">
    <source>
        <dbReference type="ARBA" id="ARBA00022801"/>
    </source>
</evidence>
<dbReference type="SUPFAM" id="SSF53474">
    <property type="entry name" value="alpha/beta-Hydrolases"/>
    <property type="match status" value="1"/>
</dbReference>
<dbReference type="OrthoDB" id="9801421at2"/>
<dbReference type="PANTHER" id="PTHR11757">
    <property type="entry name" value="PROTEASE FAMILY S9A OLIGOPEPTIDASE"/>
    <property type="match status" value="1"/>
</dbReference>
<dbReference type="Proteomes" id="UP000326287">
    <property type="component" value="Chromosome"/>
</dbReference>
<keyword evidence="5" id="KW-0732">Signal</keyword>
<dbReference type="GO" id="GO:0006508">
    <property type="term" value="P:proteolysis"/>
    <property type="evidence" value="ECO:0007669"/>
    <property type="project" value="UniProtKB-KW"/>
</dbReference>
<evidence type="ECO:0000256" key="2">
    <source>
        <dbReference type="ARBA" id="ARBA00022670"/>
    </source>
</evidence>
<feature type="domain" description="Peptidase S9 prolyl oligopeptidase catalytic" evidence="6">
    <location>
        <begin position="493"/>
        <end position="709"/>
    </location>
</feature>
<dbReference type="AlphaFoldDB" id="A0A5P9NM12"/>
<keyword evidence="9" id="KW-1185">Reference proteome</keyword>
<reference evidence="8 9" key="1">
    <citation type="submission" date="2019-02" db="EMBL/GenBank/DDBJ databases">
        <authorList>
            <person name="Li S.-H."/>
        </authorList>
    </citation>
    <scope>NUCLEOTIDE SEQUENCE [LARGE SCALE GENOMIC DNA]</scope>
    <source>
        <strain evidence="8 9">IMCC14385</strain>
    </source>
</reference>
<evidence type="ECO:0000256" key="1">
    <source>
        <dbReference type="ARBA" id="ARBA00005228"/>
    </source>
</evidence>
<evidence type="ECO:0000256" key="4">
    <source>
        <dbReference type="ARBA" id="ARBA00022825"/>
    </source>
</evidence>
<dbReference type="Pfam" id="PF00326">
    <property type="entry name" value="Peptidase_S9"/>
    <property type="match status" value="1"/>
</dbReference>
<evidence type="ECO:0000313" key="9">
    <source>
        <dbReference type="Proteomes" id="UP000326287"/>
    </source>
</evidence>
<dbReference type="PRINTS" id="PR00862">
    <property type="entry name" value="PROLIGOPTASE"/>
</dbReference>
<feature type="domain" description="Peptidase S9A N-terminal" evidence="7">
    <location>
        <begin position="30"/>
        <end position="428"/>
    </location>
</feature>
<dbReference type="Gene3D" id="2.130.10.120">
    <property type="entry name" value="Prolyl oligopeptidase, N-terminal domain"/>
    <property type="match status" value="1"/>
</dbReference>
<protein>
    <submittedName>
        <fullName evidence="8">S9 family peptidase</fullName>
    </submittedName>
</protein>
<dbReference type="PROSITE" id="PS51257">
    <property type="entry name" value="PROKAR_LIPOPROTEIN"/>
    <property type="match status" value="1"/>
</dbReference>
<keyword evidence="2" id="KW-0645">Protease</keyword>
<dbReference type="InterPro" id="IPR023302">
    <property type="entry name" value="Pept_S9A_N"/>
</dbReference>
<feature type="chain" id="PRO_5024822520" evidence="5">
    <location>
        <begin position="23"/>
        <end position="717"/>
    </location>
</feature>